<organism evidence="1 2">
    <name type="scientific">Candidatus Scatousia excrementipullorum</name>
    <dbReference type="NCBI Taxonomy" id="2840936"/>
    <lineage>
        <taxon>Bacteria</taxon>
        <taxon>Candidatus Scatousia</taxon>
    </lineage>
</organism>
<dbReference type="AlphaFoldDB" id="A0A9D9DNF2"/>
<sequence length="75" mass="8844">MFDMNELFENNCFSMGWTEAGEPHAAQQQAYVVQRKDLQTLLAELEDIKNTIEEAEAREWHLARLLKYHNEGFSR</sequence>
<dbReference type="EMBL" id="JADIND010000128">
    <property type="protein sequence ID" value="MBO8430929.1"/>
    <property type="molecule type" value="Genomic_DNA"/>
</dbReference>
<reference evidence="1" key="1">
    <citation type="submission" date="2020-10" db="EMBL/GenBank/DDBJ databases">
        <authorList>
            <person name="Gilroy R."/>
        </authorList>
    </citation>
    <scope>NUCLEOTIDE SEQUENCE</scope>
    <source>
        <strain evidence="1">10192</strain>
    </source>
</reference>
<evidence type="ECO:0000313" key="2">
    <source>
        <dbReference type="Proteomes" id="UP000823632"/>
    </source>
</evidence>
<accession>A0A9D9DNF2</accession>
<comment type="caution">
    <text evidence="1">The sequence shown here is derived from an EMBL/GenBank/DDBJ whole genome shotgun (WGS) entry which is preliminary data.</text>
</comment>
<protein>
    <submittedName>
        <fullName evidence="1">Uncharacterized protein</fullName>
    </submittedName>
</protein>
<evidence type="ECO:0000313" key="1">
    <source>
        <dbReference type="EMBL" id="MBO8430929.1"/>
    </source>
</evidence>
<proteinExistence type="predicted"/>
<name>A0A9D9DNF2_9BACT</name>
<reference evidence="1" key="2">
    <citation type="journal article" date="2021" name="PeerJ">
        <title>Extensive microbial diversity within the chicken gut microbiome revealed by metagenomics and culture.</title>
        <authorList>
            <person name="Gilroy R."/>
            <person name="Ravi A."/>
            <person name="Getino M."/>
            <person name="Pursley I."/>
            <person name="Horton D.L."/>
            <person name="Alikhan N.F."/>
            <person name="Baker D."/>
            <person name="Gharbi K."/>
            <person name="Hall N."/>
            <person name="Watson M."/>
            <person name="Adriaenssens E.M."/>
            <person name="Foster-Nyarko E."/>
            <person name="Jarju S."/>
            <person name="Secka A."/>
            <person name="Antonio M."/>
            <person name="Oren A."/>
            <person name="Chaudhuri R.R."/>
            <person name="La Ragione R."/>
            <person name="Hildebrand F."/>
            <person name="Pallen M.J."/>
        </authorList>
    </citation>
    <scope>NUCLEOTIDE SEQUENCE</scope>
    <source>
        <strain evidence="1">10192</strain>
    </source>
</reference>
<dbReference type="Proteomes" id="UP000823632">
    <property type="component" value="Unassembled WGS sequence"/>
</dbReference>
<gene>
    <name evidence="1" type="ORF">IAC76_06030</name>
</gene>